<comment type="caution">
    <text evidence="1">The sequence shown here is derived from an EMBL/GenBank/DDBJ whole genome shotgun (WGS) entry which is preliminary data.</text>
</comment>
<dbReference type="Proteomes" id="UP000657918">
    <property type="component" value="Unassembled WGS sequence"/>
</dbReference>
<evidence type="ECO:0000313" key="1">
    <source>
        <dbReference type="EMBL" id="KAF9689497.1"/>
    </source>
</evidence>
<protein>
    <submittedName>
        <fullName evidence="1">Uncharacterized protein</fullName>
    </submittedName>
</protein>
<organism evidence="1 2">
    <name type="scientific">Salix dunnii</name>
    <dbReference type="NCBI Taxonomy" id="1413687"/>
    <lineage>
        <taxon>Eukaryota</taxon>
        <taxon>Viridiplantae</taxon>
        <taxon>Streptophyta</taxon>
        <taxon>Embryophyta</taxon>
        <taxon>Tracheophyta</taxon>
        <taxon>Spermatophyta</taxon>
        <taxon>Magnoliopsida</taxon>
        <taxon>eudicotyledons</taxon>
        <taxon>Gunneridae</taxon>
        <taxon>Pentapetalae</taxon>
        <taxon>rosids</taxon>
        <taxon>fabids</taxon>
        <taxon>Malpighiales</taxon>
        <taxon>Salicaceae</taxon>
        <taxon>Saliceae</taxon>
        <taxon>Salix</taxon>
    </lineage>
</organism>
<keyword evidence="2" id="KW-1185">Reference proteome</keyword>
<dbReference type="EMBL" id="JADGMS010000001">
    <property type="protein sequence ID" value="KAF9689497.1"/>
    <property type="molecule type" value="Genomic_DNA"/>
</dbReference>
<dbReference type="OrthoDB" id="1058301at2759"/>
<sequence length="162" mass="17849">MLELQAFHASSSSVLADKYVVLSRFAGFDPILHLNAFSLPVVQSLPHVFLMCTCTCFPDSTCFSVLFCLMQHEHLDSLSQGLVVEVILDEAIVRLNPDIFWLGGREVSLKLAIRTLEFIDFVKPSVASCSGTTVMVFEVVETSAVHIIGSWNLNSVGRSLDL</sequence>
<name>A0A835NAZ7_9ROSI</name>
<proteinExistence type="predicted"/>
<accession>A0A835NAZ7</accession>
<evidence type="ECO:0000313" key="2">
    <source>
        <dbReference type="Proteomes" id="UP000657918"/>
    </source>
</evidence>
<dbReference type="AlphaFoldDB" id="A0A835NAZ7"/>
<reference evidence="1 2" key="1">
    <citation type="submission" date="2020-10" db="EMBL/GenBank/DDBJ databases">
        <title>Plant Genome Project.</title>
        <authorList>
            <person name="Zhang R.-G."/>
        </authorList>
    </citation>
    <scope>NUCLEOTIDE SEQUENCE [LARGE SCALE GENOMIC DNA]</scope>
    <source>
        <strain evidence="1">FAFU-HL-1</strain>
        <tissue evidence="1">Leaf</tissue>
    </source>
</reference>
<gene>
    <name evidence="1" type="ORF">SADUNF_Sadunf01G0098200</name>
</gene>